<sequence length="168" mass="19051">MAGQTIFKAQAPDMLNCTLVGQTRRGGVEYAISTVRKLFQRKPTFITHRPSGLRGVINWNDRTFTVGTEQHTWEEIQRPKGGVFSLAKEWCWSGPTYLAEQKKGQWFMSHSWGNDAPVAVLTKAKERIIGTSEPAELILSDDIEDEVERMFAVLVLVYSQADESDREM</sequence>
<name>A0AAD7BCK3_9AGAR</name>
<proteinExistence type="predicted"/>
<reference evidence="1" key="1">
    <citation type="submission" date="2023-03" db="EMBL/GenBank/DDBJ databases">
        <title>Massive genome expansion in bonnet fungi (Mycena s.s.) driven by repeated elements and novel gene families across ecological guilds.</title>
        <authorList>
            <consortium name="Lawrence Berkeley National Laboratory"/>
            <person name="Harder C.B."/>
            <person name="Miyauchi S."/>
            <person name="Viragh M."/>
            <person name="Kuo A."/>
            <person name="Thoen E."/>
            <person name="Andreopoulos B."/>
            <person name="Lu D."/>
            <person name="Skrede I."/>
            <person name="Drula E."/>
            <person name="Henrissat B."/>
            <person name="Morin E."/>
            <person name="Kohler A."/>
            <person name="Barry K."/>
            <person name="LaButti K."/>
            <person name="Morin E."/>
            <person name="Salamov A."/>
            <person name="Lipzen A."/>
            <person name="Mereny Z."/>
            <person name="Hegedus B."/>
            <person name="Baldrian P."/>
            <person name="Stursova M."/>
            <person name="Weitz H."/>
            <person name="Taylor A."/>
            <person name="Grigoriev I.V."/>
            <person name="Nagy L.G."/>
            <person name="Martin F."/>
            <person name="Kauserud H."/>
        </authorList>
    </citation>
    <scope>NUCLEOTIDE SEQUENCE</scope>
    <source>
        <strain evidence="1">9284</strain>
    </source>
</reference>
<dbReference type="AlphaFoldDB" id="A0AAD7BCK3"/>
<dbReference type="EMBL" id="JARKIF010000021">
    <property type="protein sequence ID" value="KAJ7617242.1"/>
    <property type="molecule type" value="Genomic_DNA"/>
</dbReference>
<dbReference type="Proteomes" id="UP001221142">
    <property type="component" value="Unassembled WGS sequence"/>
</dbReference>
<gene>
    <name evidence="1" type="ORF">FB45DRAFT_933719</name>
</gene>
<organism evidence="1 2">
    <name type="scientific">Roridomyces roridus</name>
    <dbReference type="NCBI Taxonomy" id="1738132"/>
    <lineage>
        <taxon>Eukaryota</taxon>
        <taxon>Fungi</taxon>
        <taxon>Dikarya</taxon>
        <taxon>Basidiomycota</taxon>
        <taxon>Agaricomycotina</taxon>
        <taxon>Agaricomycetes</taxon>
        <taxon>Agaricomycetidae</taxon>
        <taxon>Agaricales</taxon>
        <taxon>Marasmiineae</taxon>
        <taxon>Mycenaceae</taxon>
        <taxon>Roridomyces</taxon>
    </lineage>
</organism>
<evidence type="ECO:0000313" key="2">
    <source>
        <dbReference type="Proteomes" id="UP001221142"/>
    </source>
</evidence>
<comment type="caution">
    <text evidence="1">The sequence shown here is derived from an EMBL/GenBank/DDBJ whole genome shotgun (WGS) entry which is preliminary data.</text>
</comment>
<evidence type="ECO:0000313" key="1">
    <source>
        <dbReference type="EMBL" id="KAJ7617242.1"/>
    </source>
</evidence>
<accession>A0AAD7BCK3</accession>
<keyword evidence="2" id="KW-1185">Reference proteome</keyword>
<protein>
    <submittedName>
        <fullName evidence="1">Uncharacterized protein</fullName>
    </submittedName>
</protein>